<dbReference type="InterPro" id="IPR050287">
    <property type="entry name" value="MTA/SAH_deaminase"/>
</dbReference>
<evidence type="ECO:0000313" key="4">
    <source>
        <dbReference type="Proteomes" id="UP000053091"/>
    </source>
</evidence>
<organism evidence="3">
    <name type="scientific">Lentimicrobium saccharophilum</name>
    <dbReference type="NCBI Taxonomy" id="1678841"/>
    <lineage>
        <taxon>Bacteria</taxon>
        <taxon>Pseudomonadati</taxon>
        <taxon>Bacteroidota</taxon>
        <taxon>Bacteroidia</taxon>
        <taxon>Bacteroidales</taxon>
        <taxon>Lentimicrobiaceae</taxon>
        <taxon>Lentimicrobium</taxon>
    </lineage>
</organism>
<proteinExistence type="predicted"/>
<evidence type="ECO:0000313" key="3">
    <source>
        <dbReference type="EMBL" id="GAP42634.1"/>
    </source>
</evidence>
<dbReference type="PANTHER" id="PTHR43794">
    <property type="entry name" value="AMINOHYDROLASE SSNA-RELATED"/>
    <property type="match status" value="1"/>
</dbReference>
<feature type="domain" description="Amidohydrolase-related" evidence="2">
    <location>
        <begin position="58"/>
        <end position="324"/>
    </location>
</feature>
<dbReference type="EMBL" id="DF968182">
    <property type="protein sequence ID" value="GAP42634.1"/>
    <property type="molecule type" value="Genomic_DNA"/>
</dbReference>
<accession>A0A0S7BPX5</accession>
<keyword evidence="4" id="KW-1185">Reference proteome</keyword>
<evidence type="ECO:0000256" key="1">
    <source>
        <dbReference type="ARBA" id="ARBA00022801"/>
    </source>
</evidence>
<protein>
    <submittedName>
        <fullName evidence="3">Cytosine/adenosine deaminase</fullName>
    </submittedName>
</protein>
<dbReference type="GO" id="GO:0016810">
    <property type="term" value="F:hydrolase activity, acting on carbon-nitrogen (but not peptide) bonds"/>
    <property type="evidence" value="ECO:0007669"/>
    <property type="project" value="InterPro"/>
</dbReference>
<evidence type="ECO:0000259" key="2">
    <source>
        <dbReference type="Pfam" id="PF01979"/>
    </source>
</evidence>
<dbReference type="Proteomes" id="UP000053091">
    <property type="component" value="Unassembled WGS sequence"/>
</dbReference>
<dbReference type="SUPFAM" id="SSF51556">
    <property type="entry name" value="Metallo-dependent hydrolases"/>
    <property type="match status" value="1"/>
</dbReference>
<dbReference type="STRING" id="1678841.TBC1_11766"/>
<sequence>MAVLLTNGTYIDPVTLSFTRTHILAGEGAEEGISFLDEIPVVNNHPVLDCSGRYITQAFANGHHHAYSALARGMRAPRKTPADFNEILQYIWWTLDKSLDEDMIRSSALVTALACAKNGVTFVIDHHASPFAVEGSLEIIAEAFESVGLGHLLCYEISDRDGMEIARKGLRETETYLSRRQGLIGLHASFTVGNETLRQAVDLARQMNSGIHMHVAEDISDENHCLENYHTWVIDRLAQAGVLDFPKTILAHCLHLDEYERRQLSGSPVWVVQNMESNLNNSVGLFNSKGLGDRIMFGTDGMHSDMLRSAKAAFFSGKNHENIDYAETYRRFRNVGNYLKENGFTGYRENNLVVIDYDSPTPFNQENFYGHFLFGLESKHIQHVIAQGKLIVRNGQVITVNEGEILEEARRQADRLWKKMQQS</sequence>
<reference evidence="3" key="1">
    <citation type="journal article" date="2015" name="Genome Announc.">
        <title>Draft Genome Sequence of Bacteroidales Strain TBC1, a Novel Isolate from a Methanogenic Wastewater Treatment System.</title>
        <authorList>
            <person name="Tourlousse D.M."/>
            <person name="Matsuura N."/>
            <person name="Sun L."/>
            <person name="Toyonaga M."/>
            <person name="Kuroda K."/>
            <person name="Ohashi A."/>
            <person name="Cruz R."/>
            <person name="Yamaguchi T."/>
            <person name="Sekiguchi Y."/>
        </authorList>
    </citation>
    <scope>NUCLEOTIDE SEQUENCE [LARGE SCALE GENOMIC DNA]</scope>
    <source>
        <strain evidence="3">TBC1</strain>
    </source>
</reference>
<dbReference type="InterPro" id="IPR032466">
    <property type="entry name" value="Metal_Hydrolase"/>
</dbReference>
<dbReference type="Pfam" id="PF01979">
    <property type="entry name" value="Amidohydro_1"/>
    <property type="match status" value="1"/>
</dbReference>
<dbReference type="InterPro" id="IPR006680">
    <property type="entry name" value="Amidohydro-rel"/>
</dbReference>
<dbReference type="PATRIC" id="fig|1678841.3.peg.866"/>
<dbReference type="PANTHER" id="PTHR43794:SF11">
    <property type="entry name" value="AMIDOHYDROLASE-RELATED DOMAIN-CONTAINING PROTEIN"/>
    <property type="match status" value="1"/>
</dbReference>
<dbReference type="RefSeq" id="WP_062038742.1">
    <property type="nucleotide sequence ID" value="NZ_DF968182.1"/>
</dbReference>
<keyword evidence="1" id="KW-0378">Hydrolase</keyword>
<dbReference type="OrthoDB" id="9797498at2"/>
<dbReference type="AlphaFoldDB" id="A0A0S7BPX5"/>
<dbReference type="Gene3D" id="2.30.40.10">
    <property type="entry name" value="Urease, subunit C, domain 1"/>
    <property type="match status" value="2"/>
</dbReference>
<dbReference type="Gene3D" id="3.20.20.140">
    <property type="entry name" value="Metal-dependent hydrolases"/>
    <property type="match status" value="1"/>
</dbReference>
<dbReference type="InterPro" id="IPR011059">
    <property type="entry name" value="Metal-dep_hydrolase_composite"/>
</dbReference>
<dbReference type="SUPFAM" id="SSF51338">
    <property type="entry name" value="Composite domain of metallo-dependent hydrolases"/>
    <property type="match status" value="1"/>
</dbReference>
<gene>
    <name evidence="3" type="ORF">TBC1_11766</name>
</gene>
<name>A0A0S7BPX5_9BACT</name>